<name>A0A8I3AE41_9AGAM</name>
<dbReference type="Proteomes" id="UP000683000">
    <property type="component" value="Unassembled WGS sequence"/>
</dbReference>
<keyword evidence="3" id="KW-1185">Reference proteome</keyword>
<evidence type="ECO:0000313" key="3">
    <source>
        <dbReference type="Proteomes" id="UP000683000"/>
    </source>
</evidence>
<evidence type="ECO:0000256" key="1">
    <source>
        <dbReference type="SAM" id="MobiDB-lite"/>
    </source>
</evidence>
<accession>A0A8I3AE41</accession>
<reference evidence="2" key="1">
    <citation type="submission" date="2021-03" db="EMBL/GenBank/DDBJ databases">
        <title>Evolutionary innovations through gain and loss of genes in the ectomycorrhizal Boletales.</title>
        <authorList>
            <person name="Wu G."/>
            <person name="Miyauchi S."/>
            <person name="Morin E."/>
            <person name="Yang Z.-L."/>
            <person name="Xu J."/>
            <person name="Martin F.M."/>
        </authorList>
    </citation>
    <scope>NUCLEOTIDE SEQUENCE</scope>
    <source>
        <strain evidence="2">BR01</strain>
    </source>
</reference>
<evidence type="ECO:0000313" key="2">
    <source>
        <dbReference type="EMBL" id="KAG6379026.1"/>
    </source>
</evidence>
<dbReference type="AlphaFoldDB" id="A0A8I3AE41"/>
<sequence length="105" mass="12117">MSYFSVIELHKLITSVNKYLIHNEKMMNVEGIEYLKTVCQTLQGIMVYGISVNNNFQWVEPTPGAEKEHRWLQDKQKEVKELQDSSTSGATNAAQEVHVDCNDWK</sequence>
<gene>
    <name evidence="2" type="ORF">JVT61DRAFT_11450</name>
</gene>
<protein>
    <submittedName>
        <fullName evidence="2">Uncharacterized protein</fullName>
    </submittedName>
</protein>
<feature type="compositionally biased region" description="Polar residues" evidence="1">
    <location>
        <begin position="84"/>
        <end position="94"/>
    </location>
</feature>
<feature type="region of interest" description="Disordered" evidence="1">
    <location>
        <begin position="81"/>
        <end position="105"/>
    </location>
</feature>
<proteinExistence type="predicted"/>
<organism evidence="2 3">
    <name type="scientific">Boletus reticuloceps</name>
    <dbReference type="NCBI Taxonomy" id="495285"/>
    <lineage>
        <taxon>Eukaryota</taxon>
        <taxon>Fungi</taxon>
        <taxon>Dikarya</taxon>
        <taxon>Basidiomycota</taxon>
        <taxon>Agaricomycotina</taxon>
        <taxon>Agaricomycetes</taxon>
        <taxon>Agaricomycetidae</taxon>
        <taxon>Boletales</taxon>
        <taxon>Boletineae</taxon>
        <taxon>Boletaceae</taxon>
        <taxon>Boletoideae</taxon>
        <taxon>Boletus</taxon>
    </lineage>
</organism>
<comment type="caution">
    <text evidence="2">The sequence shown here is derived from an EMBL/GenBank/DDBJ whole genome shotgun (WGS) entry which is preliminary data.</text>
</comment>
<dbReference type="EMBL" id="JAGFBS010000005">
    <property type="protein sequence ID" value="KAG6379026.1"/>
    <property type="molecule type" value="Genomic_DNA"/>
</dbReference>